<name>A0A8X6X7L6_9ARAC</name>
<reference evidence="2" key="1">
    <citation type="submission" date="2020-08" db="EMBL/GenBank/DDBJ databases">
        <title>Multicomponent nature underlies the extraordinary mechanical properties of spider dragline silk.</title>
        <authorList>
            <person name="Kono N."/>
            <person name="Nakamura H."/>
            <person name="Mori M."/>
            <person name="Yoshida Y."/>
            <person name="Ohtoshi R."/>
            <person name="Malay A.D."/>
            <person name="Moran D.A.P."/>
            <person name="Tomita M."/>
            <person name="Numata K."/>
            <person name="Arakawa K."/>
        </authorList>
    </citation>
    <scope>NUCLEOTIDE SEQUENCE</scope>
</reference>
<keyword evidence="3" id="KW-1185">Reference proteome</keyword>
<feature type="compositionally biased region" description="Low complexity" evidence="1">
    <location>
        <begin position="340"/>
        <end position="351"/>
    </location>
</feature>
<protein>
    <submittedName>
        <fullName evidence="2">Uncharacterized protein</fullName>
    </submittedName>
</protein>
<dbReference type="EMBL" id="BMAV01006524">
    <property type="protein sequence ID" value="GFY48548.1"/>
    <property type="molecule type" value="Genomic_DNA"/>
</dbReference>
<organism evidence="2 3">
    <name type="scientific">Trichonephila inaurata madagascariensis</name>
    <dbReference type="NCBI Taxonomy" id="2747483"/>
    <lineage>
        <taxon>Eukaryota</taxon>
        <taxon>Metazoa</taxon>
        <taxon>Ecdysozoa</taxon>
        <taxon>Arthropoda</taxon>
        <taxon>Chelicerata</taxon>
        <taxon>Arachnida</taxon>
        <taxon>Araneae</taxon>
        <taxon>Araneomorphae</taxon>
        <taxon>Entelegynae</taxon>
        <taxon>Araneoidea</taxon>
        <taxon>Nephilidae</taxon>
        <taxon>Trichonephila</taxon>
        <taxon>Trichonephila inaurata</taxon>
    </lineage>
</organism>
<feature type="compositionally biased region" description="Polar residues" evidence="1">
    <location>
        <begin position="156"/>
        <end position="179"/>
    </location>
</feature>
<dbReference type="AlphaFoldDB" id="A0A8X6X7L6"/>
<feature type="compositionally biased region" description="Polar residues" evidence="1">
    <location>
        <begin position="194"/>
        <end position="203"/>
    </location>
</feature>
<feature type="compositionally biased region" description="Basic residues" evidence="1">
    <location>
        <begin position="403"/>
        <end position="414"/>
    </location>
</feature>
<evidence type="ECO:0000313" key="3">
    <source>
        <dbReference type="Proteomes" id="UP000886998"/>
    </source>
</evidence>
<dbReference type="Proteomes" id="UP000886998">
    <property type="component" value="Unassembled WGS sequence"/>
</dbReference>
<feature type="compositionally biased region" description="Basic residues" evidence="1">
    <location>
        <begin position="142"/>
        <end position="153"/>
    </location>
</feature>
<dbReference type="OrthoDB" id="10554255at2759"/>
<comment type="caution">
    <text evidence="2">The sequence shown here is derived from an EMBL/GenBank/DDBJ whole genome shotgun (WGS) entry which is preliminary data.</text>
</comment>
<feature type="region of interest" description="Disordered" evidence="1">
    <location>
        <begin position="133"/>
        <end position="424"/>
    </location>
</feature>
<accession>A0A8X6X7L6</accession>
<feature type="compositionally biased region" description="Basic residues" evidence="1">
    <location>
        <begin position="246"/>
        <end position="255"/>
    </location>
</feature>
<evidence type="ECO:0000256" key="1">
    <source>
        <dbReference type="SAM" id="MobiDB-lite"/>
    </source>
</evidence>
<feature type="compositionally biased region" description="Polar residues" evidence="1">
    <location>
        <begin position="296"/>
        <end position="321"/>
    </location>
</feature>
<gene>
    <name evidence="2" type="ORF">TNIN_431554</name>
</gene>
<proteinExistence type="predicted"/>
<sequence>MIIDYFWPELKYRDLDSMWFQQDSATSHSAHVTINLLKNKFDERVISRNEPVDWPLPNDVKHTLHHTHTHRTSYARNVRNAVGDVAQPALDFSSAQAPSAMSLMKDYSDYDPSSVGSIYGSHVITGVIHPISGAVPVPVSSQRRHKKKRKGGRPSKTANNKKNGGHHQSSPKYSKNNSRAGIDQKNGGRHPISLNRSKNNSSAGIDKRNGGRHPVSPHHVAQPALDFSSDDSMHDPSSVDSIYGSQRRHQKKRKGGSPSKTPNNRKNGGRLHTSTKDSKNNSSVRIEKKKGRRQEANLNSSRNNSSDGIDKQNGSGQQISPKRSRKNSSAGIDKKNRLQSSPNGSKNNSGSVIDKKNGGHHQSSPKYSKNNSSTGIVRKNDGRQPSSSNRSRKNSSARIDKKGGRRQNSPKRSRNTSSTRKDDHVITISGAVPVPVSSQRRHKSKETTTFFFNKKGLEIIQFLEWIKEGSLKKGN</sequence>
<evidence type="ECO:0000313" key="2">
    <source>
        <dbReference type="EMBL" id="GFY48548.1"/>
    </source>
</evidence>
<feature type="compositionally biased region" description="Polar residues" evidence="1">
    <location>
        <begin position="360"/>
        <end position="375"/>
    </location>
</feature>